<evidence type="ECO:0000313" key="6">
    <source>
        <dbReference type="Proteomes" id="UP000504606"/>
    </source>
</evidence>
<feature type="compositionally biased region" description="Pro residues" evidence="5">
    <location>
        <begin position="1095"/>
        <end position="1106"/>
    </location>
</feature>
<feature type="compositionally biased region" description="Basic and acidic residues" evidence="5">
    <location>
        <begin position="878"/>
        <end position="887"/>
    </location>
</feature>
<comment type="similarity">
    <text evidence="4">Belongs to the synaptopodin family.</text>
</comment>
<feature type="region of interest" description="Disordered" evidence="5">
    <location>
        <begin position="319"/>
        <end position="350"/>
    </location>
</feature>
<evidence type="ECO:0000256" key="3">
    <source>
        <dbReference type="ARBA" id="ARBA00022553"/>
    </source>
</evidence>
<comment type="subcellular location">
    <subcellularLocation>
        <location evidence="1">Cytoplasm</location>
    </subcellularLocation>
</comment>
<feature type="region of interest" description="Disordered" evidence="5">
    <location>
        <begin position="1231"/>
        <end position="1278"/>
    </location>
</feature>
<feature type="compositionally biased region" description="Pro residues" evidence="5">
    <location>
        <begin position="161"/>
        <end position="196"/>
    </location>
</feature>
<feature type="compositionally biased region" description="Low complexity" evidence="5">
    <location>
        <begin position="197"/>
        <end position="208"/>
    </location>
</feature>
<dbReference type="GO" id="GO:0005634">
    <property type="term" value="C:nucleus"/>
    <property type="evidence" value="ECO:0007669"/>
    <property type="project" value="TreeGrafter"/>
</dbReference>
<dbReference type="PANTHER" id="PTHR24217">
    <property type="entry name" value="PUTATIVE-RELATED"/>
    <property type="match status" value="1"/>
</dbReference>
<accession>A0A9C6XB14</accession>
<dbReference type="OrthoDB" id="300641at2759"/>
<evidence type="ECO:0000256" key="1">
    <source>
        <dbReference type="ARBA" id="ARBA00004496"/>
    </source>
</evidence>
<dbReference type="PANTHER" id="PTHR24217:SF0">
    <property type="entry name" value="PDZ DOMAIN-CONTAINING PROTEIN"/>
    <property type="match status" value="1"/>
</dbReference>
<keyword evidence="2" id="KW-0963">Cytoplasm</keyword>
<dbReference type="InterPro" id="IPR051976">
    <property type="entry name" value="Synaptopodin_domain"/>
</dbReference>
<dbReference type="GO" id="GO:0032233">
    <property type="term" value="P:positive regulation of actin filament bundle assembly"/>
    <property type="evidence" value="ECO:0007669"/>
    <property type="project" value="TreeGrafter"/>
</dbReference>
<reference evidence="7" key="1">
    <citation type="submission" date="2025-08" db="UniProtKB">
        <authorList>
            <consortium name="RefSeq"/>
        </authorList>
    </citation>
    <scope>IDENTIFICATION</scope>
    <source>
        <tissue evidence="7">Whole organism</tissue>
    </source>
</reference>
<feature type="compositionally biased region" description="Polar residues" evidence="5">
    <location>
        <begin position="253"/>
        <end position="263"/>
    </location>
</feature>
<feature type="compositionally biased region" description="Low complexity" evidence="5">
    <location>
        <begin position="30"/>
        <end position="74"/>
    </location>
</feature>
<feature type="compositionally biased region" description="Basic and acidic residues" evidence="5">
    <location>
        <begin position="1072"/>
        <end position="1087"/>
    </location>
</feature>
<feature type="region of interest" description="Disordered" evidence="5">
    <location>
        <begin position="1"/>
        <end position="229"/>
    </location>
</feature>
<feature type="region of interest" description="Disordered" evidence="5">
    <location>
        <begin position="1284"/>
        <end position="1303"/>
    </location>
</feature>
<feature type="compositionally biased region" description="Basic and acidic residues" evidence="5">
    <location>
        <begin position="855"/>
        <end position="868"/>
    </location>
</feature>
<evidence type="ECO:0000256" key="4">
    <source>
        <dbReference type="ARBA" id="ARBA00038161"/>
    </source>
</evidence>
<feature type="region of interest" description="Disordered" evidence="5">
    <location>
        <begin position="242"/>
        <end position="301"/>
    </location>
</feature>
<feature type="compositionally biased region" description="Low complexity" evidence="5">
    <location>
        <begin position="1284"/>
        <end position="1295"/>
    </location>
</feature>
<keyword evidence="3" id="KW-0597">Phosphoprotein</keyword>
<gene>
    <name evidence="7" type="primary">LOC113216400</name>
</gene>
<name>A0A9C6XB14_FRAOC</name>
<evidence type="ECO:0000256" key="5">
    <source>
        <dbReference type="SAM" id="MobiDB-lite"/>
    </source>
</evidence>
<feature type="compositionally biased region" description="Low complexity" evidence="5">
    <location>
        <begin position="150"/>
        <end position="160"/>
    </location>
</feature>
<dbReference type="GO" id="GO:0003779">
    <property type="term" value="F:actin binding"/>
    <property type="evidence" value="ECO:0007669"/>
    <property type="project" value="TreeGrafter"/>
</dbReference>
<feature type="region of interest" description="Disordered" evidence="5">
    <location>
        <begin position="823"/>
        <end position="1108"/>
    </location>
</feature>
<protein>
    <submittedName>
        <fullName evidence="7">Titin isoform X1</fullName>
    </submittedName>
</protein>
<feature type="compositionally biased region" description="Low complexity" evidence="5">
    <location>
        <begin position="1007"/>
        <end position="1033"/>
    </location>
</feature>
<organism evidence="6 7">
    <name type="scientific">Frankliniella occidentalis</name>
    <name type="common">Western flower thrips</name>
    <name type="synonym">Euthrips occidentalis</name>
    <dbReference type="NCBI Taxonomy" id="133901"/>
    <lineage>
        <taxon>Eukaryota</taxon>
        <taxon>Metazoa</taxon>
        <taxon>Ecdysozoa</taxon>
        <taxon>Arthropoda</taxon>
        <taxon>Hexapoda</taxon>
        <taxon>Insecta</taxon>
        <taxon>Pterygota</taxon>
        <taxon>Neoptera</taxon>
        <taxon>Paraneoptera</taxon>
        <taxon>Thysanoptera</taxon>
        <taxon>Terebrantia</taxon>
        <taxon>Thripoidea</taxon>
        <taxon>Thripidae</taxon>
        <taxon>Frankliniella</taxon>
    </lineage>
</organism>
<feature type="compositionally biased region" description="Low complexity" evidence="5">
    <location>
        <begin position="722"/>
        <end position="736"/>
    </location>
</feature>
<feature type="compositionally biased region" description="Basic and acidic residues" evidence="5">
    <location>
        <begin position="823"/>
        <end position="843"/>
    </location>
</feature>
<evidence type="ECO:0000256" key="2">
    <source>
        <dbReference type="ARBA" id="ARBA00022490"/>
    </source>
</evidence>
<dbReference type="RefSeq" id="XP_052132310.1">
    <property type="nucleotide sequence ID" value="XM_052276350.1"/>
</dbReference>
<dbReference type="GeneID" id="113216400"/>
<sequence length="1341" mass="145116">MEVTPANQSDVQKSSTSSQESQSSKEVRVEGNSVVESSSSVQRSVQQSVTQRVMSSSVVKQSSFSSTSVSSSQQDLQHETASAETNTHEQKQNDEAGREKPSTSTNTKEQHPSGPECGPPGPTQDAGPRMLVATVTTSQRVQPIAANEGEAPQQEQDPAAWQPPPQQEPAWQPPPQPQPAWQPPPQQEPASQPPPQEQHQPPWTQEQPPYEPAPAKDHSDLPQDNIKSSLKEIICDLERADLADGPADMVDATQETQKPQEPQVNGDGALPNGDVTDSAEERRKRMDRQTSTTTLEQALLKEHQDGTLAALAALLSPAARTSVAAPPPPPPPAPSTPPPPPPRPPKIPLHLLQSVQIAQELNMLNRTEETIHESMSEEQHYINHIPDDDRSRGGPAHIDLERLFTPATDSGESTPARKSRMYASSSFYGPEHPTVEEQVELARRISTSLSDISNQRSKGQTMYVNRKKRSAGWVHAATDEGFSAPTTPVPDAAPSGQQRDKPVLKLVMDPRGQVQDLWSLQKQGVDPPCGALSPEVCFHLVRDLNAPKGKGAELFAKRRKKSEKWVVDETTVRSSSTTSTMESSTSPAPKLPVPAASYLTNGTAKVHTVQRMNEIQLKFQEKFSQPRVKLVKSPWEAALETGSVDTAFQDAKLPPLSIPSSAPMPPPRTPAVGTPTWTATTTAATVRPLSTGDASLYAGRAPRGWGQYNASHQYGTVSFNASSGTTSTTTTTSSSTPAAPIVSSREEHNGLTNGLTSSAIHEAVEVDDDEDDVMVRQVEKVVESAKQIVRETIERAVLVQQANHEEEEDEEVQRHLRAVEAERAVEERPQEKVVRFQTPEEVKQQVTPVAAEQAAEERPKEVQQKEKPAQLPAPEEAPEARPAEQEPRRRHKPACEVVGARPLYGIVDPSQVKLRPVHAHQSSQQQDRSPTSPIPAARPPPRLGGSPAAQPQPRSPVQPAVQPAFQPSAQSAFQSTAQPAIQPTGQPSAQPAVQPTAQPSPQPSAQPSPQSASPAVQPAAQSKPPSPEAASETVAEEEEPAPRPTPKPPSQVVGATPLYGNIDPSSVHLRPVHRELRFGDSLSRETSLEEEPEDFPPPRSPLPSAAPNPLGAAVTVPVKHLIDSFENGGQGVQYVANTAVQTRLFTSMLPARPPSATLEPAAFVDHLPPAPQLEPQLEMGPPPEFVLEDTEAQRAKEQLEDQIRRDYPFALSPSPAPPEPPTTLRLTLDKFQPMPKPWNPELFQQPEPPARTPTDLNTPLSDSALLSFRGPPEEPAPLLLREAQGPGAAPASATAPEPPPRTVFMDYSLLQNYNTAPRGWGGAMDYYRPVTFSKPIAATDL</sequence>
<dbReference type="GO" id="GO:0015629">
    <property type="term" value="C:actin cytoskeleton"/>
    <property type="evidence" value="ECO:0007669"/>
    <property type="project" value="TreeGrafter"/>
</dbReference>
<feature type="compositionally biased region" description="Low complexity" evidence="5">
    <location>
        <begin position="8"/>
        <end position="22"/>
    </location>
</feature>
<feature type="compositionally biased region" description="Pro residues" evidence="5">
    <location>
        <begin position="932"/>
        <end position="942"/>
    </location>
</feature>
<keyword evidence="6" id="KW-1185">Reference proteome</keyword>
<feature type="compositionally biased region" description="Basic and acidic residues" evidence="5">
    <location>
        <begin position="86"/>
        <end position="101"/>
    </location>
</feature>
<proteinExistence type="inferred from homology"/>
<feature type="region of interest" description="Disordered" evidence="5">
    <location>
        <begin position="721"/>
        <end position="741"/>
    </location>
</feature>
<feature type="compositionally biased region" description="Pro residues" evidence="5">
    <location>
        <begin position="325"/>
        <end position="347"/>
    </location>
</feature>
<evidence type="ECO:0000313" key="7">
    <source>
        <dbReference type="RefSeq" id="XP_052132310.1"/>
    </source>
</evidence>
<feature type="compositionally biased region" description="Low complexity" evidence="5">
    <location>
        <begin position="943"/>
        <end position="997"/>
    </location>
</feature>
<dbReference type="Proteomes" id="UP000504606">
    <property type="component" value="Unplaced"/>
</dbReference>
<feature type="compositionally biased region" description="Basic and acidic residues" evidence="5">
    <location>
        <begin position="279"/>
        <end position="288"/>
    </location>
</feature>
<dbReference type="GO" id="GO:0030018">
    <property type="term" value="C:Z disc"/>
    <property type="evidence" value="ECO:0007669"/>
    <property type="project" value="TreeGrafter"/>
</dbReference>